<feature type="transmembrane region" description="Helical" evidence="1">
    <location>
        <begin position="76"/>
        <end position="94"/>
    </location>
</feature>
<proteinExistence type="predicted"/>
<evidence type="ECO:0000256" key="1">
    <source>
        <dbReference type="SAM" id="Phobius"/>
    </source>
</evidence>
<gene>
    <name evidence="2" type="ORF">C1I98_21730</name>
</gene>
<keyword evidence="3" id="KW-1185">Reference proteome</keyword>
<accession>A0A2W2GM81</accession>
<dbReference type="Proteomes" id="UP000248544">
    <property type="component" value="Unassembled WGS sequence"/>
</dbReference>
<feature type="transmembrane region" description="Helical" evidence="1">
    <location>
        <begin position="106"/>
        <end position="128"/>
    </location>
</feature>
<dbReference type="AlphaFoldDB" id="A0A2W2GM81"/>
<dbReference type="EMBL" id="POUA01000179">
    <property type="protein sequence ID" value="PZG41135.1"/>
    <property type="molecule type" value="Genomic_DNA"/>
</dbReference>
<keyword evidence="1" id="KW-0472">Membrane</keyword>
<organism evidence="2 3">
    <name type="scientific">Spongiactinospora gelatinilytica</name>
    <dbReference type="NCBI Taxonomy" id="2666298"/>
    <lineage>
        <taxon>Bacteria</taxon>
        <taxon>Bacillati</taxon>
        <taxon>Actinomycetota</taxon>
        <taxon>Actinomycetes</taxon>
        <taxon>Streptosporangiales</taxon>
        <taxon>Streptosporangiaceae</taxon>
        <taxon>Spongiactinospora</taxon>
    </lineage>
</organism>
<keyword evidence="1" id="KW-0812">Transmembrane</keyword>
<feature type="transmembrane region" description="Helical" evidence="1">
    <location>
        <begin position="47"/>
        <end position="64"/>
    </location>
</feature>
<evidence type="ECO:0000313" key="3">
    <source>
        <dbReference type="Proteomes" id="UP000248544"/>
    </source>
</evidence>
<reference evidence="2 3" key="1">
    <citation type="submission" date="2018-01" db="EMBL/GenBank/DDBJ databases">
        <title>Draft genome sequence of Sphaerisporangium sp. 7K107.</title>
        <authorList>
            <person name="Sahin N."/>
            <person name="Saygin H."/>
            <person name="Ay H."/>
        </authorList>
    </citation>
    <scope>NUCLEOTIDE SEQUENCE [LARGE SCALE GENOMIC DNA]</scope>
    <source>
        <strain evidence="2 3">7K107</strain>
    </source>
</reference>
<evidence type="ECO:0000313" key="2">
    <source>
        <dbReference type="EMBL" id="PZG41135.1"/>
    </source>
</evidence>
<comment type="caution">
    <text evidence="2">The sequence shown here is derived from an EMBL/GenBank/DDBJ whole genome shotgun (WGS) entry which is preliminary data.</text>
</comment>
<name>A0A2W2GM81_9ACTN</name>
<keyword evidence="1" id="KW-1133">Transmembrane helix</keyword>
<protein>
    <submittedName>
        <fullName evidence="2">Uncharacterized protein</fullName>
    </submittedName>
</protein>
<sequence>MAAAGCVPAVAVTVWWLVGDLSADVPPGTRLDHSVRPPDLAPWAETAIGAGALVVAAGTLAVLVRASARRRFDRRWWATLVPLLAAAALTGFGWRVVTAGSVGANVGAGLVVLVGGPVVALLVLWSAGWSIRLLLARRVV</sequence>